<dbReference type="RefSeq" id="XP_018851204.1">
    <property type="nucleotide sequence ID" value="XM_018995659.1"/>
</dbReference>
<dbReference type="Proteomes" id="UP000235220">
    <property type="component" value="Chromosome 2"/>
</dbReference>
<keyword evidence="2" id="KW-1185">Reference proteome</keyword>
<dbReference type="InParanoid" id="A0A2I4H4Z3"/>
<accession>A0A2I4H4Z3</accession>
<dbReference type="InterPro" id="IPR057011">
    <property type="entry name" value="ULT1/2_SAND"/>
</dbReference>
<dbReference type="GeneID" id="109013526"/>
<dbReference type="InterPro" id="IPR020533">
    <property type="entry name" value="Developmental_reg_ULTRAPETALA"/>
</dbReference>
<dbReference type="OrthoDB" id="660341at2759"/>
<dbReference type="AlphaFoldDB" id="A0A2I4H4Z3"/>
<name>A0A2I4H4Z3_JUGRE</name>
<dbReference type="PANTHER" id="PTHR34053">
    <property type="entry name" value="PROTEIN ULTRAPETALA 1"/>
    <property type="match status" value="1"/>
</dbReference>
<evidence type="ECO:0000313" key="3">
    <source>
        <dbReference type="RefSeq" id="XP_018851204.1"/>
    </source>
</evidence>
<proteinExistence type="predicted"/>
<organism evidence="2 3">
    <name type="scientific">Juglans regia</name>
    <name type="common">English walnut</name>
    <dbReference type="NCBI Taxonomy" id="51240"/>
    <lineage>
        <taxon>Eukaryota</taxon>
        <taxon>Viridiplantae</taxon>
        <taxon>Streptophyta</taxon>
        <taxon>Embryophyta</taxon>
        <taxon>Tracheophyta</taxon>
        <taxon>Spermatophyta</taxon>
        <taxon>Magnoliopsida</taxon>
        <taxon>eudicotyledons</taxon>
        <taxon>Gunneridae</taxon>
        <taxon>Pentapetalae</taxon>
        <taxon>rosids</taxon>
        <taxon>fabids</taxon>
        <taxon>Fagales</taxon>
        <taxon>Juglandaceae</taxon>
        <taxon>Juglans</taxon>
    </lineage>
</organism>
<evidence type="ECO:0000313" key="2">
    <source>
        <dbReference type="Proteomes" id="UP000235220"/>
    </source>
</evidence>
<dbReference type="GO" id="GO:0005634">
    <property type="term" value="C:nucleus"/>
    <property type="evidence" value="ECO:0000318"/>
    <property type="project" value="GO_Central"/>
</dbReference>
<sequence length="174" mass="20533">MLNEEELNDMSELDRGPRFLEVKCDCTNRKYGDFTGRLRISTCGHVVIAAWDRVQPQLSGRTTKRLLSRSRSVYPSTTKMHQIYMNICSTDSKSSERERKFHRDEFIKCSTCNKERMTFRLRNREQRPILCLFRLPQVPLWTLTAAHVPVKSRKAYLNKWGATQHFKYLIKCPT</sequence>
<protein>
    <submittedName>
        <fullName evidence="3">Protein ULTRAPETALA 1-like</fullName>
    </submittedName>
</protein>
<dbReference type="Pfam" id="PF23292">
    <property type="entry name" value="SAND_ULT1"/>
    <property type="match status" value="1"/>
</dbReference>
<dbReference type="GO" id="GO:0005829">
    <property type="term" value="C:cytosol"/>
    <property type="evidence" value="ECO:0000318"/>
    <property type="project" value="GO_Central"/>
</dbReference>
<dbReference type="KEGG" id="jre:109013526"/>
<reference evidence="3" key="1">
    <citation type="submission" date="2025-08" db="UniProtKB">
        <authorList>
            <consortium name="RefSeq"/>
        </authorList>
    </citation>
    <scope>IDENTIFICATION</scope>
    <source>
        <tissue evidence="3">Leaves</tissue>
    </source>
</reference>
<feature type="domain" description="ULTRAPETALA1/2 SAND" evidence="1">
    <location>
        <begin position="10"/>
        <end position="49"/>
    </location>
</feature>
<gene>
    <name evidence="3" type="primary">LOC109013526</name>
</gene>
<dbReference type="PANTHER" id="PTHR34053:SF2">
    <property type="entry name" value="SAND DOMAIN-CONTAINING PROTEIN"/>
    <property type="match status" value="1"/>
</dbReference>
<dbReference type="STRING" id="51240.A0A2I4H4Z3"/>
<evidence type="ECO:0000259" key="1">
    <source>
        <dbReference type="Pfam" id="PF23292"/>
    </source>
</evidence>